<dbReference type="HOGENOM" id="CLU_646045_0_0_1"/>
<dbReference type="PaxDb" id="6945-B7PD78"/>
<dbReference type="GO" id="GO:0038023">
    <property type="term" value="F:signaling receptor activity"/>
    <property type="evidence" value="ECO:0007669"/>
    <property type="project" value="UniProtKB-ARBA"/>
</dbReference>
<dbReference type="EnsemblMetazoa" id="ISCW002158-RA">
    <property type="protein sequence ID" value="ISCW002158-PA"/>
    <property type="gene ID" value="ISCW002158"/>
</dbReference>
<feature type="transmembrane region" description="Helical" evidence="7">
    <location>
        <begin position="53"/>
        <end position="77"/>
    </location>
</feature>
<feature type="transmembrane region" description="Helical" evidence="7">
    <location>
        <begin position="141"/>
        <end position="159"/>
    </location>
</feature>
<dbReference type="GO" id="GO:0050909">
    <property type="term" value="P:sensory perception of taste"/>
    <property type="evidence" value="ECO:0007669"/>
    <property type="project" value="InterPro"/>
</dbReference>
<comment type="subcellular location">
    <subcellularLocation>
        <location evidence="1">Cell membrane</location>
        <topology evidence="1">Multi-pass membrane protein</topology>
    </subcellularLocation>
</comment>
<keyword evidence="6" id="KW-0675">Receptor</keyword>
<reference evidence="8 10" key="1">
    <citation type="submission" date="2008-03" db="EMBL/GenBank/DDBJ databases">
        <title>Annotation of Ixodes scapularis.</title>
        <authorList>
            <consortium name="Ixodes scapularis Genome Project Consortium"/>
            <person name="Caler E."/>
            <person name="Hannick L.I."/>
            <person name="Bidwell S."/>
            <person name="Joardar V."/>
            <person name="Thiagarajan M."/>
            <person name="Amedeo P."/>
            <person name="Galinsky K.J."/>
            <person name="Schobel S."/>
            <person name="Inman J."/>
            <person name="Hostetler J."/>
            <person name="Miller J."/>
            <person name="Hammond M."/>
            <person name="Megy K."/>
            <person name="Lawson D."/>
            <person name="Kodira C."/>
            <person name="Sutton G."/>
            <person name="Meyer J."/>
            <person name="Hill C.A."/>
            <person name="Birren B."/>
            <person name="Nene V."/>
            <person name="Collins F."/>
            <person name="Alarcon-Chaidez F."/>
            <person name="Wikel S."/>
            <person name="Strausberg R."/>
        </authorList>
    </citation>
    <scope>NUCLEOTIDE SEQUENCE [LARGE SCALE GENOMIC DNA]</scope>
    <source>
        <strain evidence="10">Wikel</strain>
        <strain evidence="8">Wikel colony</strain>
    </source>
</reference>
<evidence type="ECO:0000256" key="5">
    <source>
        <dbReference type="ARBA" id="ARBA00023136"/>
    </source>
</evidence>
<evidence type="ECO:0000256" key="1">
    <source>
        <dbReference type="ARBA" id="ARBA00004651"/>
    </source>
</evidence>
<dbReference type="Proteomes" id="UP000001555">
    <property type="component" value="Unassembled WGS sequence"/>
</dbReference>
<feature type="transmembrane region" description="Helical" evidence="7">
    <location>
        <begin position="89"/>
        <end position="106"/>
    </location>
</feature>
<feature type="transmembrane region" description="Helical" evidence="7">
    <location>
        <begin position="393"/>
        <end position="417"/>
    </location>
</feature>
<dbReference type="VEuPathDB" id="VectorBase:ISCI002158"/>
<dbReference type="GO" id="GO:0051606">
    <property type="term" value="P:detection of stimulus"/>
    <property type="evidence" value="ECO:0007669"/>
    <property type="project" value="UniProtKB-ARBA"/>
</dbReference>
<keyword evidence="5 7" id="KW-0472">Membrane</keyword>
<keyword evidence="4 7" id="KW-1133">Transmembrane helix</keyword>
<dbReference type="VEuPathDB" id="VectorBase:ISCW002158"/>
<keyword evidence="2" id="KW-1003">Cell membrane</keyword>
<dbReference type="InterPro" id="IPR013604">
    <property type="entry name" value="7TM_chemorcpt"/>
</dbReference>
<evidence type="ECO:0000256" key="3">
    <source>
        <dbReference type="ARBA" id="ARBA00022692"/>
    </source>
</evidence>
<dbReference type="EMBL" id="DS688611">
    <property type="protein sequence ID" value="EEC04550.1"/>
    <property type="molecule type" value="Genomic_DNA"/>
</dbReference>
<evidence type="ECO:0000256" key="6">
    <source>
        <dbReference type="ARBA" id="ARBA00023170"/>
    </source>
</evidence>
<dbReference type="PANTHER" id="PTHR21421:SF29">
    <property type="entry name" value="GUSTATORY RECEPTOR 5A FOR TREHALOSE-RELATED"/>
    <property type="match status" value="1"/>
</dbReference>
<accession>B7PD78</accession>
<evidence type="ECO:0000313" key="8">
    <source>
        <dbReference type="EMBL" id="EEC04550.1"/>
    </source>
</evidence>
<evidence type="ECO:0000256" key="4">
    <source>
        <dbReference type="ARBA" id="ARBA00022989"/>
    </source>
</evidence>
<gene>
    <name evidence="8" type="ORF">IscW_ISCW002158</name>
</gene>
<evidence type="ECO:0000256" key="7">
    <source>
        <dbReference type="SAM" id="Phobius"/>
    </source>
</evidence>
<feature type="transmembrane region" description="Helical" evidence="7">
    <location>
        <begin position="201"/>
        <end position="225"/>
    </location>
</feature>
<evidence type="ECO:0000313" key="10">
    <source>
        <dbReference type="Proteomes" id="UP000001555"/>
    </source>
</evidence>
<keyword evidence="10" id="KW-1185">Reference proteome</keyword>
<reference evidence="9" key="2">
    <citation type="submission" date="2020-05" db="UniProtKB">
        <authorList>
            <consortium name="EnsemblMetazoa"/>
        </authorList>
    </citation>
    <scope>IDENTIFICATION</scope>
    <source>
        <strain evidence="9">wikel</strain>
    </source>
</reference>
<dbReference type="InParanoid" id="B7PD78"/>
<organism>
    <name type="scientific">Ixodes scapularis</name>
    <name type="common">Black-legged tick</name>
    <name type="synonym">Deer tick</name>
    <dbReference type="NCBI Taxonomy" id="6945"/>
    <lineage>
        <taxon>Eukaryota</taxon>
        <taxon>Metazoa</taxon>
        <taxon>Ecdysozoa</taxon>
        <taxon>Arthropoda</taxon>
        <taxon>Chelicerata</taxon>
        <taxon>Arachnida</taxon>
        <taxon>Acari</taxon>
        <taxon>Parasitiformes</taxon>
        <taxon>Ixodida</taxon>
        <taxon>Ixodoidea</taxon>
        <taxon>Ixodidae</taxon>
        <taxon>Ixodinae</taxon>
        <taxon>Ixodes</taxon>
    </lineage>
</organism>
<dbReference type="PANTHER" id="PTHR21421">
    <property type="entry name" value="GUSTATORY RECEPTOR"/>
    <property type="match status" value="1"/>
</dbReference>
<dbReference type="EMBL" id="ABJB011107831">
    <property type="status" value="NOT_ANNOTATED_CDS"/>
    <property type="molecule type" value="Genomic_DNA"/>
</dbReference>
<dbReference type="GO" id="GO:0005886">
    <property type="term" value="C:plasma membrane"/>
    <property type="evidence" value="ECO:0007669"/>
    <property type="project" value="UniProtKB-SubCell"/>
</dbReference>
<dbReference type="Pfam" id="PF08395">
    <property type="entry name" value="7tm_7"/>
    <property type="match status" value="1"/>
</dbReference>
<name>B7PD78_IXOSC</name>
<sequence>MKVGVRSFSTMIIFAPPRSKLLSQLEMLFKPLIYSFGSFSGPPGVSVSLRSRLTAYTTTLVVLTTLTCHLALLIMSLSRGFEHASIRRGCTCVRLACSLIIVVLLIRRSHEVIAFKSRLLSLYSHLPVLDPSSVRLGKAKLVVWCTAAFVYLQISYATFQGFLPDTNEESMAAYFKELWFGLDNKHFPPLLTRCLWNLESFVFHVTTEAVVRVPVLFYVAACFLLKARLRDFRLMLGRQRWKQSMTTLTTLTVKELRDLQRLHGILTEAAQQLEDVFSPIIFCSYTTFVVHIIASLYNIFDRNLLYFSGAPGKIHLIRQVEVYLEFGLTVWFFLLLTVAAAFVNDEPSRLLPVVEKMILDVDELSVSSSFRAAFLLARFSRPFAQLTAWRVCVISRGLVLTVMGAFLTYGVIFFQFVHLGNSAAK</sequence>
<dbReference type="GO" id="GO:0007606">
    <property type="term" value="P:sensory perception of chemical stimulus"/>
    <property type="evidence" value="ECO:0000318"/>
    <property type="project" value="GO_Central"/>
</dbReference>
<feature type="transmembrane region" description="Helical" evidence="7">
    <location>
        <begin position="322"/>
        <end position="344"/>
    </location>
</feature>
<protein>
    <submittedName>
        <fullName evidence="8 9">Uncharacterized protein</fullName>
    </submittedName>
</protein>
<evidence type="ECO:0000313" key="9">
    <source>
        <dbReference type="EnsemblMetazoa" id="ISCW002158-PA"/>
    </source>
</evidence>
<dbReference type="AlphaFoldDB" id="B7PD78"/>
<proteinExistence type="predicted"/>
<evidence type="ECO:0000256" key="2">
    <source>
        <dbReference type="ARBA" id="ARBA00022475"/>
    </source>
</evidence>
<keyword evidence="3 7" id="KW-0812">Transmembrane</keyword>